<dbReference type="InterPro" id="IPR049420">
    <property type="entry name" value="EPCAM-Trop-2_C"/>
</dbReference>
<keyword evidence="8 14" id="KW-1133">Transmembrane helix</keyword>
<dbReference type="PROSITE" id="PS51162">
    <property type="entry name" value="THYROGLOBULIN_1_2"/>
    <property type="match status" value="1"/>
</dbReference>
<evidence type="ECO:0000256" key="2">
    <source>
        <dbReference type="ARBA" id="ARBA00007669"/>
    </source>
</evidence>
<keyword evidence="10" id="KW-1015">Disulfide bond</keyword>
<sequence length="319" mass="35634">MVLNVTVPCVCKKNKRTFDCVSDGSLCTCKVFGSNVTVNCETLTSKCLLMKAEVFGTRSGRRDKPANAHLDNDGIYDPECDDKGNFKAKQCNGTSTCWCVNSAGVRRTEKGDKNITCNEVVRTRQVSSFETECTTKSLFESGCYEDFSFWSLICRAVKMALSQRYHLNPKHIHVMYEKPSILIDLKQNASEKSSEDVDIADVAYYLEKDVKEDSLILDSSLNIMIQGEPLQLRDTLIYYVDEKAPEFSMKRLTAGVIAVIVVVILAIVAGILVLVFTRSKRGKYEKAEVSVWCFLKGGLSVLARVSQFFWTFGHIGLSA</sequence>
<evidence type="ECO:0000256" key="11">
    <source>
        <dbReference type="ARBA" id="ARBA00023180"/>
    </source>
</evidence>
<name>A0A8D2KZX7_VARKO</name>
<comment type="caution">
    <text evidence="13">Lacks conserved residue(s) required for the propagation of feature annotation.</text>
</comment>
<dbReference type="Proteomes" id="UP000694545">
    <property type="component" value="Unplaced"/>
</dbReference>
<keyword evidence="5 14" id="KW-0812">Transmembrane</keyword>
<dbReference type="OMA" id="CNGSTCW"/>
<feature type="domain" description="Thyroglobulin type-1" evidence="15">
    <location>
        <begin position="44"/>
        <end position="117"/>
    </location>
</feature>
<comment type="subcellular location">
    <subcellularLocation>
        <location evidence="1">Lateral cell membrane</location>
        <topology evidence="1">Single-pass type I membrane protein</topology>
    </subcellularLocation>
</comment>
<evidence type="ECO:0000256" key="4">
    <source>
        <dbReference type="ARBA" id="ARBA00022475"/>
    </source>
</evidence>
<dbReference type="InterPro" id="IPR041630">
    <property type="entry name" value="EpCAM_N"/>
</dbReference>
<evidence type="ECO:0000256" key="6">
    <source>
        <dbReference type="ARBA" id="ARBA00022729"/>
    </source>
</evidence>
<proteinExistence type="inferred from homology"/>
<dbReference type="PROSITE" id="PS00484">
    <property type="entry name" value="THYROGLOBULIN_1_1"/>
    <property type="match status" value="1"/>
</dbReference>
<dbReference type="PANTHER" id="PTHR14168">
    <property type="entry name" value="TUMOR-ASSOCIATED CALCIUM SIGNAL TRANSDUCER"/>
    <property type="match status" value="1"/>
</dbReference>
<dbReference type="Gene3D" id="4.10.800.10">
    <property type="entry name" value="Thyroglobulin type-1"/>
    <property type="match status" value="1"/>
</dbReference>
<dbReference type="CDD" id="cd00191">
    <property type="entry name" value="TY"/>
    <property type="match status" value="1"/>
</dbReference>
<keyword evidence="6" id="KW-0732">Signal</keyword>
<evidence type="ECO:0000256" key="8">
    <source>
        <dbReference type="ARBA" id="ARBA00022989"/>
    </source>
</evidence>
<reference evidence="16" key="2">
    <citation type="submission" date="2025-09" db="UniProtKB">
        <authorList>
            <consortium name="Ensembl"/>
        </authorList>
    </citation>
    <scope>IDENTIFICATION</scope>
</reference>
<dbReference type="GO" id="GO:0005923">
    <property type="term" value="C:bicellular tight junction"/>
    <property type="evidence" value="ECO:0007669"/>
    <property type="project" value="TreeGrafter"/>
</dbReference>
<evidence type="ECO:0000256" key="12">
    <source>
        <dbReference type="ARBA" id="ARBA00031829"/>
    </source>
</evidence>
<evidence type="ECO:0000256" key="14">
    <source>
        <dbReference type="SAM" id="Phobius"/>
    </source>
</evidence>
<dbReference type="Pfam" id="PF21283">
    <property type="entry name" value="EPCAM-Trop-2_C"/>
    <property type="match status" value="1"/>
</dbReference>
<dbReference type="PANTHER" id="PTHR14168:SF2">
    <property type="entry name" value="EPITHELIAL CELL ADHESION MOLECULE"/>
    <property type="match status" value="1"/>
</dbReference>
<evidence type="ECO:0000256" key="7">
    <source>
        <dbReference type="ARBA" id="ARBA00022737"/>
    </source>
</evidence>
<evidence type="ECO:0000256" key="5">
    <source>
        <dbReference type="ARBA" id="ARBA00022692"/>
    </source>
</evidence>
<dbReference type="AlphaFoldDB" id="A0A8D2KZX7"/>
<keyword evidence="7" id="KW-0677">Repeat</keyword>
<feature type="transmembrane region" description="Helical" evidence="14">
    <location>
        <begin position="252"/>
        <end position="276"/>
    </location>
</feature>
<comment type="similarity">
    <text evidence="2">Belongs to the EPCAM family.</text>
</comment>
<evidence type="ECO:0000259" key="15">
    <source>
        <dbReference type="PROSITE" id="PS51162"/>
    </source>
</evidence>
<dbReference type="SUPFAM" id="SSF57610">
    <property type="entry name" value="Thyroglobulin type-1 domain"/>
    <property type="match status" value="1"/>
</dbReference>
<keyword evidence="17" id="KW-1185">Reference proteome</keyword>
<evidence type="ECO:0000256" key="1">
    <source>
        <dbReference type="ARBA" id="ARBA00004591"/>
    </source>
</evidence>
<protein>
    <recommendedName>
        <fullName evidence="3">Epithelial cell adhesion molecule</fullName>
    </recommendedName>
    <alternativeName>
        <fullName evidence="12">Tumor-associated calcium signal transducer 1</fullName>
    </alternativeName>
</protein>
<dbReference type="InterPro" id="IPR036857">
    <property type="entry name" value="Thyroglobulin_1_sf"/>
</dbReference>
<evidence type="ECO:0000313" key="16">
    <source>
        <dbReference type="Ensembl" id="ENSVKKP00000014673.1"/>
    </source>
</evidence>
<keyword evidence="11" id="KW-0325">Glycoprotein</keyword>
<evidence type="ECO:0000313" key="17">
    <source>
        <dbReference type="Proteomes" id="UP000694545"/>
    </source>
</evidence>
<reference evidence="16" key="1">
    <citation type="submission" date="2025-08" db="UniProtKB">
        <authorList>
            <consortium name="Ensembl"/>
        </authorList>
    </citation>
    <scope>IDENTIFICATION</scope>
</reference>
<dbReference type="SMART" id="SM00211">
    <property type="entry name" value="TY"/>
    <property type="match status" value="1"/>
</dbReference>
<dbReference type="Ensembl" id="ENSVKKT00000015030.1">
    <property type="protein sequence ID" value="ENSVKKP00000014673.1"/>
    <property type="gene ID" value="ENSVKKG00000010066.1"/>
</dbReference>
<accession>A0A8D2KZX7</accession>
<keyword evidence="9 14" id="KW-0472">Membrane</keyword>
<evidence type="ECO:0000256" key="10">
    <source>
        <dbReference type="ARBA" id="ARBA00023157"/>
    </source>
</evidence>
<dbReference type="Pfam" id="PF18635">
    <property type="entry name" value="EpCAM_N"/>
    <property type="match status" value="1"/>
</dbReference>
<dbReference type="InterPro" id="IPR043406">
    <property type="entry name" value="EPCAM/Trop-2"/>
</dbReference>
<dbReference type="InterPro" id="IPR000716">
    <property type="entry name" value="Thyroglobulin_1"/>
</dbReference>
<dbReference type="GO" id="GO:0098641">
    <property type="term" value="F:cadherin binding involved in cell-cell adhesion"/>
    <property type="evidence" value="ECO:0007669"/>
    <property type="project" value="TreeGrafter"/>
</dbReference>
<dbReference type="Pfam" id="PF00086">
    <property type="entry name" value="Thyroglobulin_1"/>
    <property type="match status" value="1"/>
</dbReference>
<evidence type="ECO:0000256" key="13">
    <source>
        <dbReference type="PROSITE-ProRule" id="PRU00500"/>
    </source>
</evidence>
<organism evidence="16 17">
    <name type="scientific">Varanus komodoensis</name>
    <name type="common">Komodo dragon</name>
    <dbReference type="NCBI Taxonomy" id="61221"/>
    <lineage>
        <taxon>Eukaryota</taxon>
        <taxon>Metazoa</taxon>
        <taxon>Chordata</taxon>
        <taxon>Craniata</taxon>
        <taxon>Vertebrata</taxon>
        <taxon>Euteleostomi</taxon>
        <taxon>Lepidosauria</taxon>
        <taxon>Squamata</taxon>
        <taxon>Bifurcata</taxon>
        <taxon>Unidentata</taxon>
        <taxon>Episquamata</taxon>
        <taxon>Toxicofera</taxon>
        <taxon>Anguimorpha</taxon>
        <taxon>Paleoanguimorpha</taxon>
        <taxon>Varanoidea</taxon>
        <taxon>Varanidae</taxon>
        <taxon>Varanus</taxon>
    </lineage>
</organism>
<keyword evidence="4" id="KW-1003">Cell membrane</keyword>
<evidence type="ECO:0000256" key="3">
    <source>
        <dbReference type="ARBA" id="ARBA00015562"/>
    </source>
</evidence>
<dbReference type="GO" id="GO:0016328">
    <property type="term" value="C:lateral plasma membrane"/>
    <property type="evidence" value="ECO:0007669"/>
    <property type="project" value="UniProtKB-SubCell"/>
</dbReference>
<evidence type="ECO:0000256" key="9">
    <source>
        <dbReference type="ARBA" id="ARBA00023136"/>
    </source>
</evidence>